<name>A0AA50HN28_9GAMM</name>
<keyword evidence="2" id="KW-1185">Reference proteome</keyword>
<dbReference type="KEGG" id="epi:Q3V30_10235"/>
<sequence>MLVTISTKELHHLPLIQAVVEKCLHRDATSRLDLTERQVQLLINRFRESGAVGLANTRRGIPGIHCFDVACTSPSDIDAAT</sequence>
<reference evidence="1 2" key="1">
    <citation type="submission" date="2023-07" db="EMBL/GenBank/DDBJ databases">
        <title>Pathogenic bacteria of pear tree diseases.</title>
        <authorList>
            <person name="Zhang Z."/>
            <person name="He L."/>
            <person name="Huang R."/>
        </authorList>
    </citation>
    <scope>NUCLEOTIDE SEQUENCE [LARGE SCALE GENOMIC DNA]</scope>
    <source>
        <strain evidence="1 2">DE2</strain>
    </source>
</reference>
<dbReference type="RefSeq" id="WP_306212953.1">
    <property type="nucleotide sequence ID" value="NZ_CP132353.1"/>
</dbReference>
<dbReference type="Proteomes" id="UP001228139">
    <property type="component" value="Chromosome"/>
</dbReference>
<proteinExistence type="predicted"/>
<evidence type="ECO:0000313" key="1">
    <source>
        <dbReference type="EMBL" id="WLS80823.1"/>
    </source>
</evidence>
<dbReference type="EMBL" id="CP132353">
    <property type="protein sequence ID" value="WLS80823.1"/>
    <property type="molecule type" value="Genomic_DNA"/>
</dbReference>
<protein>
    <submittedName>
        <fullName evidence="1">Uncharacterized protein</fullName>
    </submittedName>
</protein>
<accession>A0AA50HN28</accession>
<gene>
    <name evidence="1" type="ORF">Q3V30_10235</name>
</gene>
<organism evidence="1 2">
    <name type="scientific">Erwinia pyri</name>
    <dbReference type="NCBI Taxonomy" id="3062598"/>
    <lineage>
        <taxon>Bacteria</taxon>
        <taxon>Pseudomonadati</taxon>
        <taxon>Pseudomonadota</taxon>
        <taxon>Gammaproteobacteria</taxon>
        <taxon>Enterobacterales</taxon>
        <taxon>Erwiniaceae</taxon>
        <taxon>Erwinia</taxon>
    </lineage>
</organism>
<dbReference type="AlphaFoldDB" id="A0AA50HN28"/>
<evidence type="ECO:0000313" key="2">
    <source>
        <dbReference type="Proteomes" id="UP001228139"/>
    </source>
</evidence>